<proteinExistence type="predicted"/>
<reference evidence="1 2" key="1">
    <citation type="journal article" date="2010" name="J. Bacteriol.">
        <title>Genome sequence of Fulvimarina pelagi HTCC2506T, a Mn(II)-oxidizing alphaproteobacterium possessing an aerobic anoxygenic photosynthetic gene cluster and Xanthorhodopsin.</title>
        <authorList>
            <person name="Kang I."/>
            <person name="Oh H.M."/>
            <person name="Lim S.I."/>
            <person name="Ferriera S."/>
            <person name="Giovannoni S.J."/>
            <person name="Cho J.C."/>
        </authorList>
    </citation>
    <scope>NUCLEOTIDE SEQUENCE [LARGE SCALE GENOMIC DNA]</scope>
    <source>
        <strain evidence="1 2">HTCC2506</strain>
    </source>
</reference>
<name>Q0G1E8_9HYPH</name>
<evidence type="ECO:0008006" key="3">
    <source>
        <dbReference type="Google" id="ProtNLM"/>
    </source>
</evidence>
<accession>Q0G1E8</accession>
<dbReference type="InterPro" id="IPR019285">
    <property type="entry name" value="DUF2336"/>
</dbReference>
<dbReference type="Pfam" id="PF10098">
    <property type="entry name" value="DUF2336"/>
    <property type="match status" value="1"/>
</dbReference>
<dbReference type="Proteomes" id="UP000004310">
    <property type="component" value="Unassembled WGS sequence"/>
</dbReference>
<dbReference type="AlphaFoldDB" id="Q0G1E8"/>
<sequence>MKMMAPDTSATWCEPAAPSQRAEWAELLARAHLDGFTPEAERAEIDDILFGIAADPAVSVRRALAEAVAGAQNISPALIRQLARDADSVAASVIQSSPHMSEDELVEIYVAGRPKLREAVLGRAQLSESLTATIARFADAEDALRLLNHPDASLATETLRFIAETFGEEASIRGALVDRPDLSADIRQFLMRKTSEAVAASPLVSLALGESTGRSIGEGACQAGTATILGGARKSELVKLVERLAASEQLSPAVLLRLACSGSLEGLSEALAQLAGVQAVRVRSILVEGRNKPFAALCQRAGLPQASIAILFHAVDVWRHADEDGEMLTDGEVAARIMQNLAADLASTKAGTMAPALAFLRGIAREADSRRATQVSSAAIAAA</sequence>
<organism evidence="1 2">
    <name type="scientific">Fulvimarina pelagi HTCC2506</name>
    <dbReference type="NCBI Taxonomy" id="314231"/>
    <lineage>
        <taxon>Bacteria</taxon>
        <taxon>Pseudomonadati</taxon>
        <taxon>Pseudomonadota</taxon>
        <taxon>Alphaproteobacteria</taxon>
        <taxon>Hyphomicrobiales</taxon>
        <taxon>Aurantimonadaceae</taxon>
        <taxon>Fulvimarina</taxon>
    </lineage>
</organism>
<evidence type="ECO:0000313" key="2">
    <source>
        <dbReference type="Proteomes" id="UP000004310"/>
    </source>
</evidence>
<protein>
    <recommendedName>
        <fullName evidence="3">DUF2336 domain-containing protein</fullName>
    </recommendedName>
</protein>
<comment type="caution">
    <text evidence="1">The sequence shown here is derived from an EMBL/GenBank/DDBJ whole genome shotgun (WGS) entry which is preliminary data.</text>
</comment>
<dbReference type="PIRSF" id="PIRSF035865">
    <property type="entry name" value="UCP035865"/>
    <property type="match status" value="1"/>
</dbReference>
<dbReference type="InterPro" id="IPR014598">
    <property type="entry name" value="UCP035865"/>
</dbReference>
<dbReference type="STRING" id="217511.GCA_001463845_02596"/>
<gene>
    <name evidence="1" type="ORF">FP2506_12739</name>
</gene>
<dbReference type="HOGENOM" id="CLU_035493_0_0_5"/>
<evidence type="ECO:0000313" key="1">
    <source>
        <dbReference type="EMBL" id="EAU41133.1"/>
    </source>
</evidence>
<keyword evidence="2" id="KW-1185">Reference proteome</keyword>
<dbReference type="eggNOG" id="COG5330">
    <property type="taxonomic scope" value="Bacteria"/>
</dbReference>
<dbReference type="EMBL" id="AATP01000004">
    <property type="protein sequence ID" value="EAU41133.1"/>
    <property type="molecule type" value="Genomic_DNA"/>
</dbReference>